<feature type="binding site" evidence="9">
    <location>
        <position position="32"/>
    </location>
    <ligand>
        <name>NADPH</name>
        <dbReference type="ChEBI" id="CHEBI:57783"/>
    </ligand>
</feature>
<evidence type="ECO:0000256" key="10">
    <source>
        <dbReference type="SAM" id="MobiDB-lite"/>
    </source>
</evidence>
<evidence type="ECO:0000259" key="12">
    <source>
        <dbReference type="Pfam" id="PF08436"/>
    </source>
</evidence>
<dbReference type="GO" id="GO:0051484">
    <property type="term" value="P:isopentenyl diphosphate biosynthetic process, methylerythritol 4-phosphate pathway involved in terpenoid biosynthetic process"/>
    <property type="evidence" value="ECO:0007669"/>
    <property type="project" value="UniProtKB-ARBA"/>
</dbReference>
<dbReference type="SUPFAM" id="SSF69055">
    <property type="entry name" value="1-deoxy-D-xylulose-5-phosphate reductoisomerase, C-terminal domain"/>
    <property type="match status" value="1"/>
</dbReference>
<dbReference type="Pfam" id="PF08436">
    <property type="entry name" value="DXP_redisom_C"/>
    <property type="match status" value="1"/>
</dbReference>
<dbReference type="PIRSF" id="PIRSF006205">
    <property type="entry name" value="Dxp_reductismrs"/>
    <property type="match status" value="1"/>
</dbReference>
<dbReference type="InterPro" id="IPR026877">
    <property type="entry name" value="DXPR_C"/>
</dbReference>
<feature type="binding site" evidence="9">
    <location>
        <position position="29"/>
    </location>
    <ligand>
        <name>NADPH</name>
        <dbReference type="ChEBI" id="CHEBI:57783"/>
    </ligand>
</feature>
<feature type="binding site" evidence="9">
    <location>
        <position position="166"/>
    </location>
    <ligand>
        <name>Mn(2+)</name>
        <dbReference type="ChEBI" id="CHEBI:29035"/>
    </ligand>
</feature>
<comment type="catalytic activity">
    <reaction evidence="8">
        <text>2-C-methyl-D-erythritol 4-phosphate + NADP(+) = 1-deoxy-D-xylulose 5-phosphate + NADPH + H(+)</text>
        <dbReference type="Rhea" id="RHEA:13717"/>
        <dbReference type="ChEBI" id="CHEBI:15378"/>
        <dbReference type="ChEBI" id="CHEBI:57783"/>
        <dbReference type="ChEBI" id="CHEBI:57792"/>
        <dbReference type="ChEBI" id="CHEBI:58262"/>
        <dbReference type="ChEBI" id="CHEBI:58349"/>
        <dbReference type="EC" id="1.1.1.267"/>
    </reaction>
    <physiologicalReaction direction="right-to-left" evidence="8">
        <dbReference type="Rhea" id="RHEA:13719"/>
    </physiologicalReaction>
</comment>
<keyword evidence="4 9" id="KW-0521">NADP</keyword>
<keyword evidence="9" id="KW-0460">Magnesium</keyword>
<feature type="domain" description="1-deoxy-D-xylulose 5-phosphate reductoisomerase N-terminal" evidence="11">
    <location>
        <begin position="23"/>
        <end position="148"/>
    </location>
</feature>
<feature type="binding site" evidence="9">
    <location>
        <position position="168"/>
    </location>
    <ligand>
        <name>1-deoxy-D-xylulose 5-phosphate</name>
        <dbReference type="ChEBI" id="CHEBI:57792"/>
    </ligand>
</feature>
<dbReference type="PANTHER" id="PTHR30525:SF0">
    <property type="entry name" value="1-DEOXY-D-XYLULOSE 5-PHOSPHATE REDUCTOISOMERASE, CHLOROPLASTIC"/>
    <property type="match status" value="1"/>
</dbReference>
<feature type="binding site" evidence="9">
    <location>
        <position position="141"/>
    </location>
    <ligand>
        <name>1-deoxy-D-xylulose 5-phosphate</name>
        <dbReference type="ChEBI" id="CHEBI:57792"/>
    </ligand>
</feature>
<evidence type="ECO:0000256" key="8">
    <source>
        <dbReference type="ARBA" id="ARBA00048543"/>
    </source>
</evidence>
<dbReference type="Proteomes" id="UP000095087">
    <property type="component" value="Unassembled WGS sequence"/>
</dbReference>
<keyword evidence="5 9" id="KW-0560">Oxidoreductase</keyword>
<feature type="binding site" evidence="9">
    <location>
        <position position="168"/>
    </location>
    <ligand>
        <name>Mn(2+)</name>
        <dbReference type="ChEBI" id="CHEBI:29035"/>
    </ligand>
</feature>
<dbReference type="RefSeq" id="WP_069093787.1">
    <property type="nucleotide sequence ID" value="NZ_MASI01000001.1"/>
</dbReference>
<keyword evidence="14" id="KW-0413">Isomerase</keyword>
<evidence type="ECO:0000256" key="1">
    <source>
        <dbReference type="ARBA" id="ARBA00005094"/>
    </source>
</evidence>
<comment type="similarity">
    <text evidence="2 9">Belongs to the DXR family.</text>
</comment>
<dbReference type="Pfam" id="PF02670">
    <property type="entry name" value="DXP_reductoisom"/>
    <property type="match status" value="1"/>
</dbReference>
<comment type="function">
    <text evidence="9">Catalyzes the NADPH-dependent rearrangement and reduction of 1-deoxy-D-xylulose-5-phosphate (DXP) to 2-C-methyl-D-erythritol 4-phosphate (MEP).</text>
</comment>
<feature type="binding site" evidence="9">
    <location>
        <position position="140"/>
    </location>
    <ligand>
        <name>NADPH</name>
        <dbReference type="ChEBI" id="CHEBI:57783"/>
    </ligand>
</feature>
<keyword evidence="7 9" id="KW-0414">Isoprene biosynthesis</keyword>
<organism evidence="14 15">
    <name type="scientific">Methyloligella halotolerans</name>
    <dbReference type="NCBI Taxonomy" id="1177755"/>
    <lineage>
        <taxon>Bacteria</taxon>
        <taxon>Pseudomonadati</taxon>
        <taxon>Pseudomonadota</taxon>
        <taxon>Alphaproteobacteria</taxon>
        <taxon>Hyphomicrobiales</taxon>
        <taxon>Hyphomicrobiaceae</taxon>
        <taxon>Methyloligella</taxon>
    </lineage>
</organism>
<feature type="domain" description="DXP reductoisomerase C-terminal" evidence="13">
    <location>
        <begin position="277"/>
        <end position="396"/>
    </location>
</feature>
<dbReference type="Pfam" id="PF13288">
    <property type="entry name" value="DXPR_C"/>
    <property type="match status" value="1"/>
</dbReference>
<reference evidence="14 15" key="1">
    <citation type="submission" date="2016-07" db="EMBL/GenBank/DDBJ databases">
        <title>Draft genome sequence of Methyloligella halotolerans C2T (VKM B-2706T=CCUG 61687T=DSM 25045T), a halotolerant polyhydroxybutyrate accumulating methylotroph.</title>
        <authorList>
            <person name="Vasilenko O.V."/>
            <person name="Doronina N.V."/>
            <person name="Poroshina M.N."/>
            <person name="Tarlachkov S.V."/>
            <person name="Trotsenko Y.A."/>
        </authorList>
    </citation>
    <scope>NUCLEOTIDE SEQUENCE [LARGE SCALE GENOMIC DNA]</scope>
    <source>
        <strain evidence="14 15">VKM B-2706</strain>
    </source>
</reference>
<dbReference type="NCBIfam" id="TIGR00243">
    <property type="entry name" value="Dxr"/>
    <property type="match status" value="1"/>
</dbReference>
<evidence type="ECO:0000256" key="5">
    <source>
        <dbReference type="ARBA" id="ARBA00023002"/>
    </source>
</evidence>
<gene>
    <name evidence="9" type="primary">dxr</name>
    <name evidence="14" type="ORF">A7A08_00313</name>
</gene>
<dbReference type="GO" id="GO:0016853">
    <property type="term" value="F:isomerase activity"/>
    <property type="evidence" value="ECO:0007669"/>
    <property type="project" value="UniProtKB-KW"/>
</dbReference>
<evidence type="ECO:0000256" key="4">
    <source>
        <dbReference type="ARBA" id="ARBA00022857"/>
    </source>
</evidence>
<feature type="binding site" evidence="9">
    <location>
        <position position="167"/>
    </location>
    <ligand>
        <name>1-deoxy-D-xylulose 5-phosphate</name>
        <dbReference type="ChEBI" id="CHEBI:57792"/>
    </ligand>
</feature>
<dbReference type="GO" id="GO:0030604">
    <property type="term" value="F:1-deoxy-D-xylulose-5-phosphate reductoisomerase activity"/>
    <property type="evidence" value="ECO:0007669"/>
    <property type="project" value="UniProtKB-UniRule"/>
</dbReference>
<dbReference type="GO" id="GO:0030145">
    <property type="term" value="F:manganese ion binding"/>
    <property type="evidence" value="ECO:0007669"/>
    <property type="project" value="TreeGrafter"/>
</dbReference>
<feature type="binding site" evidence="9">
    <location>
        <position position="221"/>
    </location>
    <ligand>
        <name>NADPH</name>
        <dbReference type="ChEBI" id="CHEBI:57783"/>
    </ligand>
</feature>
<dbReference type="InterPro" id="IPR036169">
    <property type="entry name" value="DXPR_C_sf"/>
</dbReference>
<evidence type="ECO:0000256" key="7">
    <source>
        <dbReference type="ARBA" id="ARBA00023229"/>
    </source>
</evidence>
<evidence type="ECO:0000256" key="2">
    <source>
        <dbReference type="ARBA" id="ARBA00006825"/>
    </source>
</evidence>
<feature type="binding site" evidence="9">
    <location>
        <position position="55"/>
    </location>
    <ligand>
        <name>NADPH</name>
        <dbReference type="ChEBI" id="CHEBI:57783"/>
    </ligand>
</feature>
<feature type="binding site" evidence="9">
    <location>
        <position position="237"/>
    </location>
    <ligand>
        <name>Mn(2+)</name>
        <dbReference type="ChEBI" id="CHEBI:29035"/>
    </ligand>
</feature>
<dbReference type="OrthoDB" id="9806546at2"/>
<dbReference type="PATRIC" id="fig|1177755.3.peg.312"/>
<feature type="binding site" evidence="9">
    <location>
        <position position="192"/>
    </location>
    <ligand>
        <name>1-deoxy-D-xylulose 5-phosphate</name>
        <dbReference type="ChEBI" id="CHEBI:57792"/>
    </ligand>
</feature>
<comment type="caution">
    <text evidence="14">The sequence shown here is derived from an EMBL/GenBank/DDBJ whole genome shotgun (WGS) entry which is preliminary data.</text>
</comment>
<feature type="binding site" evidence="9">
    <location>
        <position position="233"/>
    </location>
    <ligand>
        <name>1-deoxy-D-xylulose 5-phosphate</name>
        <dbReference type="ChEBI" id="CHEBI:57792"/>
    </ligand>
</feature>
<evidence type="ECO:0000256" key="9">
    <source>
        <dbReference type="HAMAP-Rule" id="MF_00183"/>
    </source>
</evidence>
<accession>A0A1E2S270</accession>
<dbReference type="HAMAP" id="MF_00183">
    <property type="entry name" value="DXP_reductoisom"/>
    <property type="match status" value="1"/>
</dbReference>
<dbReference type="InterPro" id="IPR003821">
    <property type="entry name" value="DXP_reductoisomerase"/>
</dbReference>
<dbReference type="Gene3D" id="1.10.1740.10">
    <property type="match status" value="1"/>
</dbReference>
<name>A0A1E2S270_9HYPH</name>
<feature type="binding site" evidence="9">
    <location>
        <position position="237"/>
    </location>
    <ligand>
        <name>1-deoxy-D-xylulose 5-phosphate</name>
        <dbReference type="ChEBI" id="CHEBI:57792"/>
    </ligand>
</feature>
<protein>
    <recommendedName>
        <fullName evidence="9">1-deoxy-D-xylulose 5-phosphate reductoisomerase</fullName>
        <shortName evidence="9">DXP reductoisomerase</shortName>
        <ecNumber evidence="9">1.1.1.267</ecNumber>
    </recommendedName>
    <alternativeName>
        <fullName evidence="9">1-deoxyxylulose-5-phosphate reductoisomerase</fullName>
    </alternativeName>
    <alternativeName>
        <fullName evidence="9">2-C-methyl-D-erythritol 4-phosphate synthase</fullName>
    </alternativeName>
</protein>
<dbReference type="FunFam" id="3.40.50.720:FF:000045">
    <property type="entry name" value="1-deoxy-D-xylulose 5-phosphate reductoisomerase"/>
    <property type="match status" value="1"/>
</dbReference>
<comment type="cofactor">
    <cofactor evidence="9">
        <name>Mg(2+)</name>
        <dbReference type="ChEBI" id="CHEBI:18420"/>
    </cofactor>
    <cofactor evidence="9">
        <name>Mn(2+)</name>
        <dbReference type="ChEBI" id="CHEBI:29035"/>
    </cofactor>
</comment>
<dbReference type="InterPro" id="IPR013512">
    <property type="entry name" value="DXP_reductoisomerase_N"/>
</dbReference>
<evidence type="ECO:0000259" key="11">
    <source>
        <dbReference type="Pfam" id="PF02670"/>
    </source>
</evidence>
<dbReference type="STRING" id="1177755.A7A08_00313"/>
<feature type="binding site" evidence="9">
    <location>
        <position position="57"/>
    </location>
    <ligand>
        <name>NADPH</name>
        <dbReference type="ChEBI" id="CHEBI:57783"/>
    </ligand>
</feature>
<feature type="domain" description="1-deoxy-D-xylulose 5-phosphate reductoisomerase C-terminal" evidence="12">
    <location>
        <begin position="162"/>
        <end position="245"/>
    </location>
</feature>
<keyword evidence="6 9" id="KW-0464">Manganese</keyword>
<dbReference type="SUPFAM" id="SSF51735">
    <property type="entry name" value="NAD(P)-binding Rossmann-fold domains"/>
    <property type="match status" value="1"/>
</dbReference>
<comment type="pathway">
    <text evidence="1 9">Isoprenoid biosynthesis; isopentenyl diphosphate biosynthesis via DXP pathway; isopentenyl diphosphate from 1-deoxy-D-xylulose 5-phosphate: step 1/6.</text>
</comment>
<feature type="binding site" evidence="9">
    <location>
        <position position="234"/>
    </location>
    <ligand>
        <name>1-deoxy-D-xylulose 5-phosphate</name>
        <dbReference type="ChEBI" id="CHEBI:57792"/>
    </ligand>
</feature>
<feature type="binding site" evidence="9">
    <location>
        <position position="215"/>
    </location>
    <ligand>
        <name>1-deoxy-D-xylulose 5-phosphate</name>
        <dbReference type="ChEBI" id="CHEBI:57792"/>
    </ligand>
</feature>
<feature type="binding site" evidence="9">
    <location>
        <position position="142"/>
    </location>
    <ligand>
        <name>NADPH</name>
        <dbReference type="ChEBI" id="CHEBI:57783"/>
    </ligand>
</feature>
<sequence>MTLPLDSSAYRTTPARERPPRRVTVLGATGSIGENTLDLIGRDPARYRIVALTGGENVERLAELAIHHKAELAVIADETRYEALRERLEGTGIEAAAGRRAVIEAASRPADWTMAAIVGVAGLEPTHAALKQGATVAVANKECLVCAGPVFMAEVRRHGATLLPVDSEHSAAMQILSQSPDVEIDKLCLTASGGPFRCSTRQEMASVTPEQALKHPNWSMGRKITLDSATLMNKALEMLEAQHLFDLPPDRIDAVIHPQSIVHCLVYYRDGSVLAHMSPPDMRTPIAYTLAWPERMQVPMPPLDLPKLATLTFEAPDEDRFPALRLARHALQTGGSAGAVLNAANEVAAEAFFAGAIGFIAITEIVERVLSESPELVDRAPGRIEEVIAIDEEARRRTREYLPAFA</sequence>
<feature type="region of interest" description="Disordered" evidence="10">
    <location>
        <begin position="1"/>
        <end position="20"/>
    </location>
</feature>
<dbReference type="Gene3D" id="3.40.50.720">
    <property type="entry name" value="NAD(P)-binding Rossmann-like Domain"/>
    <property type="match status" value="1"/>
</dbReference>
<dbReference type="UniPathway" id="UPA00056">
    <property type="reaction ID" value="UER00092"/>
</dbReference>
<feature type="binding site" evidence="9">
    <location>
        <position position="30"/>
    </location>
    <ligand>
        <name>NADPH</name>
        <dbReference type="ChEBI" id="CHEBI:57783"/>
    </ligand>
</feature>
<evidence type="ECO:0000313" key="15">
    <source>
        <dbReference type="Proteomes" id="UP000095087"/>
    </source>
</evidence>
<dbReference type="EC" id="1.1.1.267" evidence="9"/>
<feature type="binding site" evidence="9">
    <location>
        <position position="31"/>
    </location>
    <ligand>
        <name>NADPH</name>
        <dbReference type="ChEBI" id="CHEBI:57783"/>
    </ligand>
</feature>
<evidence type="ECO:0000256" key="3">
    <source>
        <dbReference type="ARBA" id="ARBA00022723"/>
    </source>
</evidence>
<comment type="caution">
    <text evidence="9">Lacks conserved residue(s) required for the propagation of feature annotation.</text>
</comment>
<keyword evidence="15" id="KW-1185">Reference proteome</keyword>
<dbReference type="GO" id="GO:0070402">
    <property type="term" value="F:NADPH binding"/>
    <property type="evidence" value="ECO:0007669"/>
    <property type="project" value="InterPro"/>
</dbReference>
<proteinExistence type="inferred from homology"/>
<dbReference type="AlphaFoldDB" id="A0A1E2S270"/>
<dbReference type="SUPFAM" id="SSF55347">
    <property type="entry name" value="Glyceraldehyde-3-phosphate dehydrogenase-like, C-terminal domain"/>
    <property type="match status" value="1"/>
</dbReference>
<dbReference type="InterPro" id="IPR036291">
    <property type="entry name" value="NAD(P)-bd_dom_sf"/>
</dbReference>
<keyword evidence="3 9" id="KW-0479">Metal-binding</keyword>
<dbReference type="PANTHER" id="PTHR30525">
    <property type="entry name" value="1-DEOXY-D-XYLULOSE 5-PHOSPHATE REDUCTOISOMERASE"/>
    <property type="match status" value="1"/>
</dbReference>
<dbReference type="InterPro" id="IPR013644">
    <property type="entry name" value="DXP_reductoisomerase_C"/>
</dbReference>
<evidence type="ECO:0000313" key="14">
    <source>
        <dbReference type="EMBL" id="ODA68490.1"/>
    </source>
</evidence>
<dbReference type="EMBL" id="MASI01000001">
    <property type="protein sequence ID" value="ODA68490.1"/>
    <property type="molecule type" value="Genomic_DNA"/>
</dbReference>
<evidence type="ECO:0000259" key="13">
    <source>
        <dbReference type="Pfam" id="PF13288"/>
    </source>
</evidence>
<feature type="binding site" evidence="9">
    <location>
        <position position="228"/>
    </location>
    <ligand>
        <name>1-deoxy-D-xylulose 5-phosphate</name>
        <dbReference type="ChEBI" id="CHEBI:57792"/>
    </ligand>
</feature>
<evidence type="ECO:0000256" key="6">
    <source>
        <dbReference type="ARBA" id="ARBA00023211"/>
    </source>
</evidence>